<comment type="similarity">
    <text evidence="2">Belongs to the eukaryotic cobalamin transport proteins family.</text>
</comment>
<keyword evidence="5" id="KW-0732">Signal</keyword>
<dbReference type="GO" id="GO:0005615">
    <property type="term" value="C:extracellular space"/>
    <property type="evidence" value="ECO:0007669"/>
    <property type="project" value="TreeGrafter"/>
</dbReference>
<dbReference type="Pfam" id="PF14478">
    <property type="entry name" value="DUF4430"/>
    <property type="match status" value="1"/>
</dbReference>
<name>A0A9D3M3Y7_ANGAN</name>
<feature type="binding site" evidence="7">
    <location>
        <position position="337"/>
    </location>
    <ligand>
        <name>cyanocob(III)alamin</name>
        <dbReference type="ChEBI" id="CHEBI:17439"/>
    </ligand>
</feature>
<dbReference type="Proteomes" id="UP001044222">
    <property type="component" value="Chromosome 10"/>
</dbReference>
<evidence type="ECO:0000259" key="9">
    <source>
        <dbReference type="Pfam" id="PF14478"/>
    </source>
</evidence>
<keyword evidence="4" id="KW-0964">Secreted</keyword>
<dbReference type="GO" id="GO:0006824">
    <property type="term" value="P:cobalt ion transport"/>
    <property type="evidence" value="ECO:0007669"/>
    <property type="project" value="UniProtKB-KW"/>
</dbReference>
<dbReference type="EMBL" id="JAFIRN010000010">
    <property type="protein sequence ID" value="KAG5840325.1"/>
    <property type="molecule type" value="Genomic_DNA"/>
</dbReference>
<keyword evidence="3" id="KW-0406">Ion transport</keyword>
<keyword evidence="11" id="KW-1185">Reference proteome</keyword>
<feature type="binding site" evidence="7">
    <location>
        <begin position="200"/>
        <end position="204"/>
    </location>
    <ligand>
        <name>cyanocob(III)alamin</name>
        <dbReference type="ChEBI" id="CHEBI:17439"/>
    </ligand>
</feature>
<dbReference type="AlphaFoldDB" id="A0A9D3M3Y7"/>
<evidence type="ECO:0000256" key="4">
    <source>
        <dbReference type="ARBA" id="ARBA00022525"/>
    </source>
</evidence>
<dbReference type="GO" id="GO:0015889">
    <property type="term" value="P:cobalamin transport"/>
    <property type="evidence" value="ECO:0007669"/>
    <property type="project" value="InterPro"/>
</dbReference>
<evidence type="ECO:0000256" key="3">
    <source>
        <dbReference type="ARBA" id="ARBA00022426"/>
    </source>
</evidence>
<feature type="binding site" evidence="7">
    <location>
        <position position="456"/>
    </location>
    <ligand>
        <name>cyanocob(III)alamin</name>
        <dbReference type="ChEBI" id="CHEBI:17439"/>
    </ligand>
</feature>
<accession>A0A9D3M3Y7</accession>
<feature type="disulfide bond" evidence="8">
    <location>
        <begin position="213"/>
        <end position="256"/>
    </location>
</feature>
<feature type="binding site" evidence="7">
    <location>
        <position position="292"/>
    </location>
    <ligand>
        <name>cyanocob(III)alamin</name>
        <dbReference type="ChEBI" id="CHEBI:17439"/>
    </ligand>
</feature>
<feature type="binding site" evidence="7">
    <location>
        <begin position="447"/>
        <end position="449"/>
    </location>
    <ligand>
        <name>cyanocob(III)alamin</name>
        <dbReference type="ChEBI" id="CHEBI:17439"/>
    </ligand>
</feature>
<proteinExistence type="inferred from homology"/>
<feature type="domain" description="Transcobalamin-like C-terminal" evidence="9">
    <location>
        <begin position="401"/>
        <end position="474"/>
    </location>
</feature>
<evidence type="ECO:0000256" key="7">
    <source>
        <dbReference type="PIRSR" id="PIRSR602157-1"/>
    </source>
</evidence>
<evidence type="ECO:0000256" key="5">
    <source>
        <dbReference type="ARBA" id="ARBA00022729"/>
    </source>
</evidence>
<dbReference type="PANTHER" id="PTHR10559:SF18">
    <property type="entry name" value="TRANSCOBALAMIN II"/>
    <property type="match status" value="1"/>
</dbReference>
<dbReference type="InterPro" id="IPR002157">
    <property type="entry name" value="Cbl-bd_prot"/>
</dbReference>
<dbReference type="Pfam" id="PF01122">
    <property type="entry name" value="Cobalamin_bind"/>
    <property type="match status" value="1"/>
</dbReference>
<protein>
    <recommendedName>
        <fullName evidence="9">Transcobalamin-like C-terminal domain-containing protein</fullName>
    </recommendedName>
</protein>
<comment type="caution">
    <text evidence="10">The sequence shown here is derived from an EMBL/GenBank/DDBJ whole genome shotgun (WGS) entry which is preliminary data.</text>
</comment>
<reference evidence="10" key="1">
    <citation type="submission" date="2021-01" db="EMBL/GenBank/DDBJ databases">
        <title>A chromosome-scale assembly of European eel, Anguilla anguilla.</title>
        <authorList>
            <person name="Henkel C."/>
            <person name="Jong-Raadsen S.A."/>
            <person name="Dufour S."/>
            <person name="Weltzien F.-A."/>
            <person name="Palstra A.P."/>
            <person name="Pelster B."/>
            <person name="Spaink H.P."/>
            <person name="Van Den Thillart G.E."/>
            <person name="Jansen H."/>
            <person name="Zahm M."/>
            <person name="Klopp C."/>
            <person name="Cedric C."/>
            <person name="Louis A."/>
            <person name="Berthelot C."/>
            <person name="Parey E."/>
            <person name="Roest Crollius H."/>
            <person name="Montfort J."/>
            <person name="Robinson-Rechavi M."/>
            <person name="Bucao C."/>
            <person name="Bouchez O."/>
            <person name="Gislard M."/>
            <person name="Lluch J."/>
            <person name="Milhes M."/>
            <person name="Lampietro C."/>
            <person name="Lopez Roques C."/>
            <person name="Donnadieu C."/>
            <person name="Braasch I."/>
            <person name="Desvignes T."/>
            <person name="Postlethwait J."/>
            <person name="Bobe J."/>
            <person name="Guiguen Y."/>
            <person name="Dirks R."/>
        </authorList>
    </citation>
    <scope>NUCLEOTIDE SEQUENCE</scope>
    <source>
        <strain evidence="10">Tag_6206</strain>
        <tissue evidence="10">Liver</tissue>
    </source>
</reference>
<evidence type="ECO:0000313" key="10">
    <source>
        <dbReference type="EMBL" id="KAG5840325.1"/>
    </source>
</evidence>
<comment type="subcellular location">
    <subcellularLocation>
        <location evidence="1">Secreted</location>
    </subcellularLocation>
</comment>
<evidence type="ECO:0000256" key="6">
    <source>
        <dbReference type="ARBA" id="ARBA00023285"/>
    </source>
</evidence>
<evidence type="ECO:0000256" key="2">
    <source>
        <dbReference type="ARBA" id="ARBA00006449"/>
    </source>
</evidence>
<keyword evidence="3" id="KW-0813">Transport</keyword>
<dbReference type="Gene3D" id="1.50.10.20">
    <property type="match status" value="1"/>
</dbReference>
<organism evidence="10 11">
    <name type="scientific">Anguilla anguilla</name>
    <name type="common">European freshwater eel</name>
    <name type="synonym">Muraena anguilla</name>
    <dbReference type="NCBI Taxonomy" id="7936"/>
    <lineage>
        <taxon>Eukaryota</taxon>
        <taxon>Metazoa</taxon>
        <taxon>Chordata</taxon>
        <taxon>Craniata</taxon>
        <taxon>Vertebrata</taxon>
        <taxon>Euteleostomi</taxon>
        <taxon>Actinopterygii</taxon>
        <taxon>Neopterygii</taxon>
        <taxon>Teleostei</taxon>
        <taxon>Anguilliformes</taxon>
        <taxon>Anguillidae</taxon>
        <taxon>Anguilla</taxon>
    </lineage>
</organism>
<evidence type="ECO:0000256" key="8">
    <source>
        <dbReference type="PIRSR" id="PIRSR602157-2"/>
    </source>
</evidence>
<gene>
    <name evidence="10" type="ORF">ANANG_G00187610</name>
</gene>
<dbReference type="PANTHER" id="PTHR10559">
    <property type="entry name" value="TRANSCOBALAMIN-1/GASTRIC INTRINSIC FACTOR"/>
    <property type="match status" value="1"/>
</dbReference>
<sequence length="478" mass="52255">MQVKYLAQRVNHVTPRTKEQEIVVNICDLGRGERRSIVKRVSRISSHKASITDNCEMNLAVFMGCAVLAVVSGKPQGPLASDHEELILSLNKKLLRSLEDQSSPPNPSVHLALRLSTHHNLGMERAYLARLKAELHKDLESSLTKHQPVTGLLALYALALRASCTDVSALTLNQESLLPQLKKQMEKEKEHIATSHRPLTNFYQYSLGVLALCANGVTVSTHVRDKLVHAVRHDSAKHGVCGSADTLAMAGMALQCLKDSPTVQHGAHLEEPLGTIKQKLLDSRRPDGHLGNEFSTGLAVQALLAMGSQVSDCSASLEALRVDARKGTYHNPMAISQTLPALQQRSYLHVKTAVCGAEDDSLTLEPKPCSTQPPAQNVLLQVEVIPSDGSSSIKTVDVPKGSSLLKALTLLKETQKDFTFETESSLWGPFLSVVNGERARQSDRSYWQLSSDGTSLNQGIQDYKIEKAQKITIKKTSH</sequence>
<keyword evidence="6 7" id="KW-0170">Cobalt</keyword>
<dbReference type="GO" id="GO:0031419">
    <property type="term" value="F:cobalamin binding"/>
    <property type="evidence" value="ECO:0007669"/>
    <property type="project" value="InterPro"/>
</dbReference>
<keyword evidence="8" id="KW-1015">Disulfide bond</keyword>
<feature type="binding site" evidence="7">
    <location>
        <position position="245"/>
    </location>
    <ligand>
        <name>cyanocob(III)alamin</name>
        <dbReference type="ChEBI" id="CHEBI:17439"/>
    </ligand>
</feature>
<dbReference type="InterPro" id="IPR027954">
    <property type="entry name" value="Transcobalamin-like_C"/>
</dbReference>
<keyword evidence="3" id="KW-0171">Cobalt transport</keyword>
<evidence type="ECO:0000256" key="1">
    <source>
        <dbReference type="ARBA" id="ARBA00004613"/>
    </source>
</evidence>
<evidence type="ECO:0000313" key="11">
    <source>
        <dbReference type="Proteomes" id="UP001044222"/>
    </source>
</evidence>
<dbReference type="InterPro" id="IPR051588">
    <property type="entry name" value="Cobalamin_Transport"/>
</dbReference>
<dbReference type="Gene3D" id="2.170.130.30">
    <property type="match status" value="1"/>
</dbReference>